<sequence length="263" mass="29174">MNNFKNKIIVITGAGSGMGRAYAIEFAKLGAKLALNDFDEESLNVTKNNILALGKNTEILTAAFDVSDFTEMKKFGDRLEKEMGYAHVIINNAGIETSGKSVKDMDSDDFNRNLKVNLNGVFNGTKVFIPHLEANNEGALVNISSIFGMVGIPDCADYCAAKFAVAGFTQSLMTEYYQSPITIHCVHPGGINTNISRRGDEKAIHFHQTFLKTPPEKIARHVINGIRKKRQRIVYGYMSFPVWLASKFCPLSLWSIIINQRLS</sequence>
<protein>
    <recommendedName>
        <fullName evidence="7">Short-chain dehydrogenase</fullName>
    </recommendedName>
</protein>
<organism evidence="5 6">
    <name type="scientific">Veronia pacifica</name>
    <dbReference type="NCBI Taxonomy" id="1080227"/>
    <lineage>
        <taxon>Bacteria</taxon>
        <taxon>Pseudomonadati</taxon>
        <taxon>Pseudomonadota</taxon>
        <taxon>Gammaproteobacteria</taxon>
        <taxon>Vibrionales</taxon>
        <taxon>Vibrionaceae</taxon>
        <taxon>Veronia</taxon>
    </lineage>
</organism>
<dbReference type="SUPFAM" id="SSF51735">
    <property type="entry name" value="NAD(P)-binding Rossmann-fold domains"/>
    <property type="match status" value="1"/>
</dbReference>
<dbReference type="OrthoDB" id="7301144at2"/>
<evidence type="ECO:0000256" key="1">
    <source>
        <dbReference type="ARBA" id="ARBA00006484"/>
    </source>
</evidence>
<dbReference type="PANTHER" id="PTHR24322">
    <property type="entry name" value="PKSB"/>
    <property type="match status" value="1"/>
</dbReference>
<dbReference type="InterPro" id="IPR020904">
    <property type="entry name" value="Sc_DH/Rdtase_CS"/>
</dbReference>
<dbReference type="PRINTS" id="PR00080">
    <property type="entry name" value="SDRFAMILY"/>
</dbReference>
<accession>A0A1C3ERR9</accession>
<keyword evidence="4" id="KW-0812">Transmembrane</keyword>
<dbReference type="GO" id="GO:0016616">
    <property type="term" value="F:oxidoreductase activity, acting on the CH-OH group of donors, NAD or NADP as acceptor"/>
    <property type="evidence" value="ECO:0007669"/>
    <property type="project" value="TreeGrafter"/>
</dbReference>
<evidence type="ECO:0000256" key="3">
    <source>
        <dbReference type="RuleBase" id="RU000363"/>
    </source>
</evidence>
<comment type="caution">
    <text evidence="5">The sequence shown here is derived from an EMBL/GenBank/DDBJ whole genome shotgun (WGS) entry which is preliminary data.</text>
</comment>
<dbReference type="STRING" id="1080227.A8L45_02465"/>
<evidence type="ECO:0000313" key="5">
    <source>
        <dbReference type="EMBL" id="ODA35916.1"/>
    </source>
</evidence>
<dbReference type="PRINTS" id="PR00081">
    <property type="entry name" value="GDHRDH"/>
</dbReference>
<comment type="similarity">
    <text evidence="1 3">Belongs to the short-chain dehydrogenases/reductases (SDR) family.</text>
</comment>
<dbReference type="InterPro" id="IPR036291">
    <property type="entry name" value="NAD(P)-bd_dom_sf"/>
</dbReference>
<evidence type="ECO:0008006" key="7">
    <source>
        <dbReference type="Google" id="ProtNLM"/>
    </source>
</evidence>
<reference evidence="5 6" key="1">
    <citation type="submission" date="2016-05" db="EMBL/GenBank/DDBJ databases">
        <title>Genomic Taxonomy of the Vibrionaceae.</title>
        <authorList>
            <person name="Gomez-Gil B."/>
            <person name="Enciso-Ibarra J."/>
        </authorList>
    </citation>
    <scope>NUCLEOTIDE SEQUENCE [LARGE SCALE GENOMIC DNA]</scope>
    <source>
        <strain evidence="5 6">CAIM 1920</strain>
    </source>
</reference>
<keyword evidence="4" id="KW-0472">Membrane</keyword>
<evidence type="ECO:0000256" key="2">
    <source>
        <dbReference type="ARBA" id="ARBA00023002"/>
    </source>
</evidence>
<dbReference type="Proteomes" id="UP000094936">
    <property type="component" value="Unassembled WGS sequence"/>
</dbReference>
<dbReference type="Pfam" id="PF00106">
    <property type="entry name" value="adh_short"/>
    <property type="match status" value="1"/>
</dbReference>
<keyword evidence="6" id="KW-1185">Reference proteome</keyword>
<dbReference type="RefSeq" id="WP_068898857.1">
    <property type="nucleotide sequence ID" value="NZ_JBHUIF010000032.1"/>
</dbReference>
<dbReference type="PANTHER" id="PTHR24322:SF736">
    <property type="entry name" value="RETINOL DEHYDROGENASE 10"/>
    <property type="match status" value="1"/>
</dbReference>
<evidence type="ECO:0000313" key="6">
    <source>
        <dbReference type="Proteomes" id="UP000094936"/>
    </source>
</evidence>
<evidence type="ECO:0000256" key="4">
    <source>
        <dbReference type="SAM" id="Phobius"/>
    </source>
</evidence>
<dbReference type="InterPro" id="IPR002347">
    <property type="entry name" value="SDR_fam"/>
</dbReference>
<name>A0A1C3ERR9_9GAMM</name>
<dbReference type="EMBL" id="LYBM01000002">
    <property type="protein sequence ID" value="ODA35916.1"/>
    <property type="molecule type" value="Genomic_DNA"/>
</dbReference>
<dbReference type="AlphaFoldDB" id="A0A1C3ERR9"/>
<keyword evidence="4" id="KW-1133">Transmembrane helix</keyword>
<feature type="transmembrane region" description="Helical" evidence="4">
    <location>
        <begin position="234"/>
        <end position="257"/>
    </location>
</feature>
<dbReference type="Gene3D" id="3.40.50.720">
    <property type="entry name" value="NAD(P)-binding Rossmann-like Domain"/>
    <property type="match status" value="1"/>
</dbReference>
<dbReference type="PROSITE" id="PS00061">
    <property type="entry name" value="ADH_SHORT"/>
    <property type="match status" value="1"/>
</dbReference>
<proteinExistence type="inferred from homology"/>
<dbReference type="CDD" id="cd05233">
    <property type="entry name" value="SDR_c"/>
    <property type="match status" value="1"/>
</dbReference>
<keyword evidence="2" id="KW-0560">Oxidoreductase</keyword>
<gene>
    <name evidence="5" type="ORF">A8L45_02465</name>
</gene>